<dbReference type="AlphaFoldDB" id="A0A813LRP3"/>
<organism evidence="1 2">
    <name type="scientific">Polarella glacialis</name>
    <name type="common">Dinoflagellate</name>
    <dbReference type="NCBI Taxonomy" id="89957"/>
    <lineage>
        <taxon>Eukaryota</taxon>
        <taxon>Sar</taxon>
        <taxon>Alveolata</taxon>
        <taxon>Dinophyceae</taxon>
        <taxon>Suessiales</taxon>
        <taxon>Suessiaceae</taxon>
        <taxon>Polarella</taxon>
    </lineage>
</organism>
<evidence type="ECO:0000313" key="2">
    <source>
        <dbReference type="Proteomes" id="UP000626109"/>
    </source>
</evidence>
<accession>A0A813LRP3</accession>
<dbReference type="Proteomes" id="UP000626109">
    <property type="component" value="Unassembled WGS sequence"/>
</dbReference>
<gene>
    <name evidence="1" type="ORF">PGLA2088_LOCUS46759</name>
</gene>
<reference evidence="1" key="1">
    <citation type="submission" date="2021-02" db="EMBL/GenBank/DDBJ databases">
        <authorList>
            <person name="Dougan E. K."/>
            <person name="Rhodes N."/>
            <person name="Thang M."/>
            <person name="Chan C."/>
        </authorList>
    </citation>
    <scope>NUCLEOTIDE SEQUENCE</scope>
</reference>
<protein>
    <submittedName>
        <fullName evidence="1">Uncharacterized protein</fullName>
    </submittedName>
</protein>
<evidence type="ECO:0000313" key="1">
    <source>
        <dbReference type="EMBL" id="CAE8733240.1"/>
    </source>
</evidence>
<dbReference type="EMBL" id="CAJNNW010036300">
    <property type="protein sequence ID" value="CAE8733240.1"/>
    <property type="molecule type" value="Genomic_DNA"/>
</dbReference>
<name>A0A813LRP3_POLGL</name>
<proteinExistence type="predicted"/>
<sequence length="684" mass="74889">MGLCGSSPGGPSNVHFDEYVETQPSMKGKVVARTASGRFAQGYYDAEGGQGPPEVHLPPYEGAKPIVLKKSKIATAAEADKATRFVCKTLQQVIKDSKQVLVVLGYDASHNQACKDLMRVAEDNVSEAACKGAPVQVNMGTDWVHTFPHLQRMELPDPGERLMVYIGTPAKTKEMCLRSNLPAKLDAAYRKAQLVIVCKGACMLPIGPQEQNVLGIDEEKVAAAILESVGAKGKVVWGHGKGSKQDLMVQAFDRCGNRKVAEPPKALKLSAEHSGNDIGFHHLASYAKYLNELKLANPTLPMANYYDTGLLVSVMMGFIVDSGVSLMTDGDGLRMLSDASIGHTMSKVNQLVTVSHYASTRGIYNWFIGDGACRLNGGVELACHLMEGKQHASMVNLVIFNNHKWAIEDNLVDDAEQEHVLYDKTFYDLIVSHPNVAVCENELQLQAALVSLSEKSIKYAAGLEPGGMNLIVVRGLDIKVPPVLGDLEPIRKSPEMAFMRDVLGKFAAGCEQKVPIYGCSAFEYIQFLHIFMGEMPEARKYEYICGRTDIQAAHMCGFEQPDGKCVLFINDVYGINSLGESLRSILSGFGGKQVLVMVWHPTISSVIDNFNMHRPPMVWPSMGIELASYFVRSEKDALFVEWQGQRTAGKVGEAITAKTPLIMVSMMPEHERDYVALDIRASSH</sequence>
<comment type="caution">
    <text evidence="1">The sequence shown here is derived from an EMBL/GenBank/DDBJ whole genome shotgun (WGS) entry which is preliminary data.</text>
</comment>